<gene>
    <name evidence="2" type="ORF">AVDCRST_MAG73-1800</name>
</gene>
<accession>A0A6J4U5S0</accession>
<feature type="region of interest" description="Disordered" evidence="1">
    <location>
        <begin position="125"/>
        <end position="144"/>
    </location>
</feature>
<organism evidence="2">
    <name type="scientific">uncultured Thermomicrobiales bacterium</name>
    <dbReference type="NCBI Taxonomy" id="1645740"/>
    <lineage>
        <taxon>Bacteria</taxon>
        <taxon>Pseudomonadati</taxon>
        <taxon>Thermomicrobiota</taxon>
        <taxon>Thermomicrobia</taxon>
        <taxon>Thermomicrobiales</taxon>
        <taxon>environmental samples</taxon>
    </lineage>
</organism>
<proteinExistence type="predicted"/>
<evidence type="ECO:0000313" key="2">
    <source>
        <dbReference type="EMBL" id="CAA9539755.1"/>
    </source>
</evidence>
<name>A0A6J4U5S0_9BACT</name>
<dbReference type="EMBL" id="CADCWE010000112">
    <property type="protein sequence ID" value="CAA9539755.1"/>
    <property type="molecule type" value="Genomic_DNA"/>
</dbReference>
<protein>
    <submittedName>
        <fullName evidence="2">Uncharacterized protein</fullName>
    </submittedName>
</protein>
<sequence length="198" mass="20290">MPPVVRSLVALVVAGAALPLSVRTFGLDALAEAATEPDLCPEPPPAVLADPALSADGVTLERLGASEVNKSNEYVLALSRVTIEAGAKIAQNRTNASAAPRPWDQSVVLVVDCGSVAITRTAAPSPHADPRIVVPDAGTSGGTRELAVDDSATLRTGDQALLENAGYEIAAVDGRAVLLLAVLGEQELPCNPCPRYPA</sequence>
<dbReference type="AlphaFoldDB" id="A0A6J4U5S0"/>
<evidence type="ECO:0000256" key="1">
    <source>
        <dbReference type="SAM" id="MobiDB-lite"/>
    </source>
</evidence>
<reference evidence="2" key="1">
    <citation type="submission" date="2020-02" db="EMBL/GenBank/DDBJ databases">
        <authorList>
            <person name="Meier V. D."/>
        </authorList>
    </citation>
    <scope>NUCLEOTIDE SEQUENCE</scope>
    <source>
        <strain evidence="2">AVDCRST_MAG73</strain>
    </source>
</reference>